<dbReference type="AlphaFoldDB" id="A0AAD6EIJ1"/>
<reference evidence="1 2" key="1">
    <citation type="journal article" date="2022" name="Cell">
        <title>Repeat-based holocentromeres influence genome architecture and karyotype evolution.</title>
        <authorList>
            <person name="Hofstatter P.G."/>
            <person name="Thangavel G."/>
            <person name="Lux T."/>
            <person name="Neumann P."/>
            <person name="Vondrak T."/>
            <person name="Novak P."/>
            <person name="Zhang M."/>
            <person name="Costa L."/>
            <person name="Castellani M."/>
            <person name="Scott A."/>
            <person name="Toegelov H."/>
            <person name="Fuchs J."/>
            <person name="Mata-Sucre Y."/>
            <person name="Dias Y."/>
            <person name="Vanzela A.L.L."/>
            <person name="Huettel B."/>
            <person name="Almeida C.C.S."/>
            <person name="Simkova H."/>
            <person name="Souza G."/>
            <person name="Pedrosa-Harand A."/>
            <person name="Macas J."/>
            <person name="Mayer K.F.X."/>
            <person name="Houben A."/>
            <person name="Marques A."/>
        </authorList>
    </citation>
    <scope>NUCLEOTIDE SEQUENCE [LARGE SCALE GENOMIC DNA]</scope>
    <source>
        <strain evidence="1">RhyTen1mFocal</strain>
    </source>
</reference>
<organism evidence="1 2">
    <name type="scientific">Rhynchospora tenuis</name>
    <dbReference type="NCBI Taxonomy" id="198213"/>
    <lineage>
        <taxon>Eukaryota</taxon>
        <taxon>Viridiplantae</taxon>
        <taxon>Streptophyta</taxon>
        <taxon>Embryophyta</taxon>
        <taxon>Tracheophyta</taxon>
        <taxon>Spermatophyta</taxon>
        <taxon>Magnoliopsida</taxon>
        <taxon>Liliopsida</taxon>
        <taxon>Poales</taxon>
        <taxon>Cyperaceae</taxon>
        <taxon>Cyperoideae</taxon>
        <taxon>Rhynchosporeae</taxon>
        <taxon>Rhynchospora</taxon>
    </lineage>
</organism>
<dbReference type="Gene3D" id="2.30.240.10">
    <property type="entry name" value="At5g01610-like"/>
    <property type="match status" value="1"/>
</dbReference>
<dbReference type="InterPro" id="IPR007493">
    <property type="entry name" value="DUF538"/>
</dbReference>
<dbReference type="InterPro" id="IPR036758">
    <property type="entry name" value="At5g01610-like"/>
</dbReference>
<keyword evidence="2" id="KW-1185">Reference proteome</keyword>
<dbReference type="Proteomes" id="UP001210211">
    <property type="component" value="Unassembled WGS sequence"/>
</dbReference>
<name>A0AAD6EIJ1_9POAL</name>
<dbReference type="SUPFAM" id="SSF141562">
    <property type="entry name" value="At5g01610-like"/>
    <property type="match status" value="1"/>
</dbReference>
<proteinExistence type="predicted"/>
<protein>
    <submittedName>
        <fullName evidence="1">Uncharacterized protein</fullName>
    </submittedName>
</protein>
<dbReference type="EMBL" id="JAMRDG010000002">
    <property type="protein sequence ID" value="KAJ3686310.1"/>
    <property type="molecule type" value="Genomic_DNA"/>
</dbReference>
<evidence type="ECO:0000313" key="2">
    <source>
        <dbReference type="Proteomes" id="UP001210211"/>
    </source>
</evidence>
<dbReference type="PANTHER" id="PTHR31676">
    <property type="entry name" value="T31J12.3 PROTEIN-RELATED"/>
    <property type="match status" value="1"/>
</dbReference>
<dbReference type="Pfam" id="PF04398">
    <property type="entry name" value="DUF538"/>
    <property type="match status" value="1"/>
</dbReference>
<dbReference type="PANTHER" id="PTHR31676:SF201">
    <property type="entry name" value="OS01G0210600 PROTEIN"/>
    <property type="match status" value="1"/>
</dbReference>
<accession>A0AAD6EIJ1</accession>
<sequence>MAQQMIESHREGAEVYTGNELCKKKSIELLEEVHLPRGLLPLNDLEEVGYNRSTGFVWLKQKKETTHNFKKIGRNVWYAKEVTAFVEDKKMKRMTGVKAKELLIWIGLTSMVIDDPEGKKLTFQTPTGIGRTFPVDAFELEE</sequence>
<evidence type="ECO:0000313" key="1">
    <source>
        <dbReference type="EMBL" id="KAJ3686310.1"/>
    </source>
</evidence>
<comment type="caution">
    <text evidence="1">The sequence shown here is derived from an EMBL/GenBank/DDBJ whole genome shotgun (WGS) entry which is preliminary data.</text>
</comment>
<gene>
    <name evidence="1" type="ORF">LUZ61_015474</name>
</gene>